<evidence type="ECO:0000256" key="9">
    <source>
        <dbReference type="ARBA" id="ARBA00023326"/>
    </source>
</evidence>
<keyword evidence="8 10" id="KW-0326">Glycosidase</keyword>
<dbReference type="InterPro" id="IPR001579">
    <property type="entry name" value="Glyco_hydro_18_chit_AS"/>
</dbReference>
<dbReference type="PROSITE" id="PS51910">
    <property type="entry name" value="GH18_2"/>
    <property type="match status" value="1"/>
</dbReference>
<dbReference type="CDD" id="cd02877">
    <property type="entry name" value="GH18_hevamine_XipI_class_III"/>
    <property type="match status" value="1"/>
</dbReference>
<dbReference type="InterPro" id="IPR001223">
    <property type="entry name" value="Glyco_hydro18_cat"/>
</dbReference>
<dbReference type="GO" id="GO:0008843">
    <property type="term" value="F:endochitinase activity"/>
    <property type="evidence" value="ECO:0007669"/>
    <property type="project" value="UniProtKB-EC"/>
</dbReference>
<evidence type="ECO:0000256" key="3">
    <source>
        <dbReference type="ARBA" id="ARBA00012729"/>
    </source>
</evidence>
<evidence type="ECO:0000256" key="4">
    <source>
        <dbReference type="ARBA" id="ARBA00022801"/>
    </source>
</evidence>
<dbReference type="GO" id="GO:0006032">
    <property type="term" value="P:chitin catabolic process"/>
    <property type="evidence" value="ECO:0007669"/>
    <property type="project" value="UniProtKB-KW"/>
</dbReference>
<evidence type="ECO:0000256" key="8">
    <source>
        <dbReference type="ARBA" id="ARBA00023295"/>
    </source>
</evidence>
<keyword evidence="5" id="KW-0146">Chitin degradation</keyword>
<dbReference type="EMBL" id="JBEDUW010000007">
    <property type="protein sequence ID" value="KAK9914371.1"/>
    <property type="molecule type" value="Genomic_DNA"/>
</dbReference>
<feature type="chain" id="PRO_5043844889" description="chitinase" evidence="11">
    <location>
        <begin position="26"/>
        <end position="300"/>
    </location>
</feature>
<evidence type="ECO:0000256" key="2">
    <source>
        <dbReference type="ARBA" id="ARBA00009121"/>
    </source>
</evidence>
<comment type="catalytic activity">
    <reaction evidence="1">
        <text>Random endo-hydrolysis of N-acetyl-beta-D-glucosaminide (1-&gt;4)-beta-linkages in chitin and chitodextrins.</text>
        <dbReference type="EC" id="3.2.1.14"/>
    </reaction>
</comment>
<evidence type="ECO:0000256" key="7">
    <source>
        <dbReference type="ARBA" id="ARBA00023277"/>
    </source>
</evidence>
<sequence>MASISVATLLSLVTVLLCLAIGSNAGGIAIYWGQNGNEGTLAQTCASGNYKFVNIAFLSSFGNGRTPTINLAGHCDPYTKGSCTKFSSQIKSCQAKDIKVILSIGGGAGGYSLASSEDARQVGTYLWNNFLGGHSSSRPLGDAVLDGVDFDIEGGTDKYWDDLARYLSAHGNKGGKKVYLTAAPQCPFPDAWVGKALKTGLFDYVWVQFYNNPPCQYTSGDVTNLEDAWKQWTSAVPAHKIFLGLPAAPQAAGSGFIPAADLNSQVLPAIKNSAKYGGVMLWSKYYDDLDGYSSSIKNHV</sequence>
<evidence type="ECO:0000313" key="13">
    <source>
        <dbReference type="EMBL" id="KAK9914371.1"/>
    </source>
</evidence>
<dbReference type="GO" id="GO:0005576">
    <property type="term" value="C:extracellular region"/>
    <property type="evidence" value="ECO:0007669"/>
    <property type="project" value="TreeGrafter"/>
</dbReference>
<dbReference type="InterPro" id="IPR050542">
    <property type="entry name" value="Glycosyl_Hydrlase18_Chitinase"/>
</dbReference>
<comment type="caution">
    <text evidence="13">The sequence shown here is derived from an EMBL/GenBank/DDBJ whole genome shotgun (WGS) entry which is preliminary data.</text>
</comment>
<dbReference type="Pfam" id="PF00704">
    <property type="entry name" value="Glyco_hydro_18"/>
    <property type="match status" value="1"/>
</dbReference>
<dbReference type="Gene3D" id="3.20.20.80">
    <property type="entry name" value="Glycosidases"/>
    <property type="match status" value="1"/>
</dbReference>
<evidence type="ECO:0000313" key="14">
    <source>
        <dbReference type="Proteomes" id="UP001457282"/>
    </source>
</evidence>
<dbReference type="SUPFAM" id="SSF51445">
    <property type="entry name" value="(Trans)glycosidases"/>
    <property type="match status" value="1"/>
</dbReference>
<keyword evidence="6" id="KW-1015">Disulfide bond</keyword>
<evidence type="ECO:0000256" key="6">
    <source>
        <dbReference type="ARBA" id="ARBA00023157"/>
    </source>
</evidence>
<dbReference type="FunFam" id="3.20.20.80:FF:000015">
    <property type="entry name" value="Acidic endochitinase SE2"/>
    <property type="match status" value="1"/>
</dbReference>
<evidence type="ECO:0000256" key="11">
    <source>
        <dbReference type="SAM" id="SignalP"/>
    </source>
</evidence>
<keyword evidence="14" id="KW-1185">Reference proteome</keyword>
<dbReference type="Proteomes" id="UP001457282">
    <property type="component" value="Unassembled WGS sequence"/>
</dbReference>
<keyword evidence="11" id="KW-0732">Signal</keyword>
<gene>
    <name evidence="13" type="ORF">M0R45_038154</name>
</gene>
<dbReference type="PANTHER" id="PTHR45708">
    <property type="entry name" value="ENDOCHITINASE"/>
    <property type="match status" value="1"/>
</dbReference>
<proteinExistence type="inferred from homology"/>
<feature type="signal peptide" evidence="11">
    <location>
        <begin position="1"/>
        <end position="25"/>
    </location>
</feature>
<evidence type="ECO:0000256" key="5">
    <source>
        <dbReference type="ARBA" id="ARBA00023024"/>
    </source>
</evidence>
<feature type="domain" description="GH18" evidence="12">
    <location>
        <begin position="26"/>
        <end position="300"/>
    </location>
</feature>
<dbReference type="PROSITE" id="PS01095">
    <property type="entry name" value="GH18_1"/>
    <property type="match status" value="1"/>
</dbReference>
<evidence type="ECO:0000259" key="12">
    <source>
        <dbReference type="PROSITE" id="PS51910"/>
    </source>
</evidence>
<organism evidence="13 14">
    <name type="scientific">Rubus argutus</name>
    <name type="common">Southern blackberry</name>
    <dbReference type="NCBI Taxonomy" id="59490"/>
    <lineage>
        <taxon>Eukaryota</taxon>
        <taxon>Viridiplantae</taxon>
        <taxon>Streptophyta</taxon>
        <taxon>Embryophyta</taxon>
        <taxon>Tracheophyta</taxon>
        <taxon>Spermatophyta</taxon>
        <taxon>Magnoliopsida</taxon>
        <taxon>eudicotyledons</taxon>
        <taxon>Gunneridae</taxon>
        <taxon>Pentapetalae</taxon>
        <taxon>rosids</taxon>
        <taxon>fabids</taxon>
        <taxon>Rosales</taxon>
        <taxon>Rosaceae</taxon>
        <taxon>Rosoideae</taxon>
        <taxon>Rosoideae incertae sedis</taxon>
        <taxon>Rubus</taxon>
    </lineage>
</organism>
<keyword evidence="9" id="KW-0624">Polysaccharide degradation</keyword>
<evidence type="ECO:0000256" key="1">
    <source>
        <dbReference type="ARBA" id="ARBA00000822"/>
    </source>
</evidence>
<dbReference type="InterPro" id="IPR045321">
    <property type="entry name" value="Cts1-like"/>
</dbReference>
<evidence type="ECO:0000256" key="10">
    <source>
        <dbReference type="RuleBase" id="RU000489"/>
    </source>
</evidence>
<protein>
    <recommendedName>
        <fullName evidence="3">chitinase</fullName>
        <ecNumber evidence="3">3.2.1.14</ecNumber>
    </recommendedName>
</protein>
<dbReference type="EC" id="3.2.1.14" evidence="3"/>
<dbReference type="GO" id="GO:0000272">
    <property type="term" value="P:polysaccharide catabolic process"/>
    <property type="evidence" value="ECO:0007669"/>
    <property type="project" value="UniProtKB-KW"/>
</dbReference>
<keyword evidence="4 10" id="KW-0378">Hydrolase</keyword>
<accession>A0AAW1W2M0</accession>
<dbReference type="PANTHER" id="PTHR45708:SF49">
    <property type="entry name" value="ENDOCHITINASE"/>
    <property type="match status" value="1"/>
</dbReference>
<comment type="similarity">
    <text evidence="2">Belongs to the glycosyl hydrolase 18 family. Chitinase class II subfamily.</text>
</comment>
<name>A0AAW1W2M0_RUBAR</name>
<reference evidence="13 14" key="1">
    <citation type="journal article" date="2023" name="G3 (Bethesda)">
        <title>A chromosome-length genome assembly and annotation of blackberry (Rubus argutus, cv. 'Hillquist').</title>
        <authorList>
            <person name="Bruna T."/>
            <person name="Aryal R."/>
            <person name="Dudchenko O."/>
            <person name="Sargent D.J."/>
            <person name="Mead D."/>
            <person name="Buti M."/>
            <person name="Cavallini A."/>
            <person name="Hytonen T."/>
            <person name="Andres J."/>
            <person name="Pham M."/>
            <person name="Weisz D."/>
            <person name="Mascagni F."/>
            <person name="Usai G."/>
            <person name="Natali L."/>
            <person name="Bassil N."/>
            <person name="Fernandez G.E."/>
            <person name="Lomsadze A."/>
            <person name="Armour M."/>
            <person name="Olukolu B."/>
            <person name="Poorten T."/>
            <person name="Britton C."/>
            <person name="Davik J."/>
            <person name="Ashrafi H."/>
            <person name="Aiden E.L."/>
            <person name="Borodovsky M."/>
            <person name="Worthington M."/>
        </authorList>
    </citation>
    <scope>NUCLEOTIDE SEQUENCE [LARGE SCALE GENOMIC DNA]</scope>
    <source>
        <strain evidence="13">PI 553951</strain>
    </source>
</reference>
<dbReference type="InterPro" id="IPR017853">
    <property type="entry name" value="GH"/>
</dbReference>
<dbReference type="AlphaFoldDB" id="A0AAW1W2M0"/>
<keyword evidence="7" id="KW-0119">Carbohydrate metabolism</keyword>